<dbReference type="Pfam" id="PF14398">
    <property type="entry name" value="ATPgrasp_YheCD"/>
    <property type="match status" value="1"/>
</dbReference>
<dbReference type="InterPro" id="IPR026838">
    <property type="entry name" value="YheC/D"/>
</dbReference>
<dbReference type="PROSITE" id="PS50975">
    <property type="entry name" value="ATP_GRASP"/>
    <property type="match status" value="1"/>
</dbReference>
<name>A0A6G2CKF7_9FIRM</name>
<organism evidence="4">
    <name type="scientific">Turicibacter sanguinis</name>
    <dbReference type="NCBI Taxonomy" id="154288"/>
    <lineage>
        <taxon>Bacteria</taxon>
        <taxon>Bacillati</taxon>
        <taxon>Bacillota</taxon>
        <taxon>Erysipelotrichia</taxon>
        <taxon>Erysipelotrichales</taxon>
        <taxon>Turicibacteraceae</taxon>
        <taxon>Turicibacter</taxon>
    </lineage>
</organism>
<dbReference type="RefSeq" id="WP_006784193.1">
    <property type="nucleotide sequence ID" value="NZ_CP053187.1"/>
</dbReference>
<reference evidence="4 5" key="1">
    <citation type="journal article" date="2019" name="Nat. Med.">
        <title>A library of human gut bacterial isolates paired with longitudinal multiomics data enables mechanistic microbiome research.</title>
        <authorList>
            <person name="Poyet M."/>
            <person name="Groussin M."/>
            <person name="Gibbons S.M."/>
            <person name="Avila-Pacheco J."/>
            <person name="Jiang X."/>
            <person name="Kearney S.M."/>
            <person name="Perrotta A.R."/>
            <person name="Berdy B."/>
            <person name="Zhao S."/>
            <person name="Lieberman T.D."/>
            <person name="Swanson P.K."/>
            <person name="Smith M."/>
            <person name="Roesemann S."/>
            <person name="Alexander J.E."/>
            <person name="Rich S.A."/>
            <person name="Livny J."/>
            <person name="Vlamakis H."/>
            <person name="Clish C."/>
            <person name="Bullock K."/>
            <person name="Deik A."/>
            <person name="Scott J."/>
            <person name="Pierce K.A."/>
            <person name="Xavier R.J."/>
            <person name="Alm E.J."/>
        </authorList>
    </citation>
    <scope>NUCLEOTIDE SEQUENCE</scope>
    <source>
        <strain evidence="4">BIOML-A179</strain>
        <strain evidence="3 5">BIOML-A198</strain>
    </source>
</reference>
<dbReference type="GeneID" id="60058745"/>
<dbReference type="InterPro" id="IPR011761">
    <property type="entry name" value="ATP-grasp"/>
</dbReference>
<evidence type="ECO:0000313" key="4">
    <source>
        <dbReference type="EMBL" id="MTL93192.1"/>
    </source>
</evidence>
<protein>
    <submittedName>
        <fullName evidence="4">YheC/YheD family protein</fullName>
    </submittedName>
</protein>
<comment type="caution">
    <text evidence="4">The sequence shown here is derived from an EMBL/GenBank/DDBJ whole genome shotgun (WGS) entry which is preliminary data.</text>
</comment>
<dbReference type="EMBL" id="WMQE01000002">
    <property type="protein sequence ID" value="MTK20050.1"/>
    <property type="molecule type" value="Genomic_DNA"/>
</dbReference>
<evidence type="ECO:0000313" key="5">
    <source>
        <dbReference type="Proteomes" id="UP000487649"/>
    </source>
</evidence>
<proteinExistence type="predicted"/>
<feature type="domain" description="ATP-grasp" evidence="2">
    <location>
        <begin position="112"/>
        <end position="342"/>
    </location>
</feature>
<keyword evidence="1" id="KW-0067">ATP-binding</keyword>
<gene>
    <name evidence="4" type="ORF">GMA64_01480</name>
    <name evidence="3" type="ORF">GMA92_01190</name>
</gene>
<evidence type="ECO:0000259" key="2">
    <source>
        <dbReference type="PROSITE" id="PS50975"/>
    </source>
</evidence>
<evidence type="ECO:0000313" key="3">
    <source>
        <dbReference type="EMBL" id="MTK20050.1"/>
    </source>
</evidence>
<evidence type="ECO:0000256" key="1">
    <source>
        <dbReference type="PROSITE-ProRule" id="PRU00409"/>
    </source>
</evidence>
<sequence length="351" mass="40897">MILIGYLSHRKNPRTVKQAYYFAVAAQKENAEFLFFSPKGIDIANRKINGYILVKNQWKKVERRFPDVIFNHGNPGKMAHSQDKIDVLKQEIPFTSHSIGSKMTVYYRLKEAKTFSEYLIPSITVYSPKDVLNALNKYKKIVFKPNDGHKGIGVTFIDKLPKGYSVKVDHQKFIYNEAQLMRFVKQRIRGKKHLIQPCINSKTRYGVPFDLRLHVQKDGNGEWKVALIYARVARNNSFVTNLSSGGSRVPIEKFLRQQYPKEYSAMKKRLERFALDLARHMDEIQQQVHSETLDELGIDIGIDQNKHFWIYEVNWRPGLPHALFGKVGAERTMIQYTIYLAKQHKSHLNNR</sequence>
<dbReference type="Gene3D" id="3.30.470.20">
    <property type="entry name" value="ATP-grasp fold, B domain"/>
    <property type="match status" value="1"/>
</dbReference>
<dbReference type="AlphaFoldDB" id="A0A6G2CKF7"/>
<dbReference type="SUPFAM" id="SSF56059">
    <property type="entry name" value="Glutathione synthetase ATP-binding domain-like"/>
    <property type="match status" value="1"/>
</dbReference>
<dbReference type="EMBL" id="WMQV01000002">
    <property type="protein sequence ID" value="MTL93192.1"/>
    <property type="molecule type" value="Genomic_DNA"/>
</dbReference>
<dbReference type="GO" id="GO:0046872">
    <property type="term" value="F:metal ion binding"/>
    <property type="evidence" value="ECO:0007669"/>
    <property type="project" value="InterPro"/>
</dbReference>
<dbReference type="GO" id="GO:0005524">
    <property type="term" value="F:ATP binding"/>
    <property type="evidence" value="ECO:0007669"/>
    <property type="project" value="UniProtKB-UniRule"/>
</dbReference>
<accession>A0A6G2CKF7</accession>
<keyword evidence="1" id="KW-0547">Nucleotide-binding</keyword>
<dbReference type="Proteomes" id="UP000487649">
    <property type="component" value="Unassembled WGS sequence"/>
</dbReference>